<keyword evidence="2" id="KW-1185">Reference proteome</keyword>
<sequence>MLRSADAQKIQAGKLSSDPFKLQLSSFYLAKSPISSASIALQTYRTPTNPPQTLPQRPTVNTNTDPKWLAAPPLSSTETALYAYTE</sequence>
<protein>
    <submittedName>
        <fullName evidence="1">Uncharacterized protein</fullName>
    </submittedName>
</protein>
<organism evidence="1 2">
    <name type="scientific">Fusarium keratoplasticum</name>
    <dbReference type="NCBI Taxonomy" id="1328300"/>
    <lineage>
        <taxon>Eukaryota</taxon>
        <taxon>Fungi</taxon>
        <taxon>Dikarya</taxon>
        <taxon>Ascomycota</taxon>
        <taxon>Pezizomycotina</taxon>
        <taxon>Sordariomycetes</taxon>
        <taxon>Hypocreomycetidae</taxon>
        <taxon>Hypocreales</taxon>
        <taxon>Nectriaceae</taxon>
        <taxon>Fusarium</taxon>
        <taxon>Fusarium solani species complex</taxon>
    </lineage>
</organism>
<dbReference type="Proteomes" id="UP001065298">
    <property type="component" value="Chromosome 2"/>
</dbReference>
<evidence type="ECO:0000313" key="2">
    <source>
        <dbReference type="Proteomes" id="UP001065298"/>
    </source>
</evidence>
<proteinExistence type="predicted"/>
<reference evidence="1" key="1">
    <citation type="submission" date="2022-06" db="EMBL/GenBank/DDBJ databases">
        <title>Fusarium solani species complex genomes reveal bases of compartmentalisation and animal pathogenesis.</title>
        <authorList>
            <person name="Tsai I.J."/>
        </authorList>
    </citation>
    <scope>NUCLEOTIDE SEQUENCE</scope>
    <source>
        <strain evidence="1">Fu6.1</strain>
    </source>
</reference>
<name>A0ACC0RDN7_9HYPO</name>
<dbReference type="EMBL" id="CM046504">
    <property type="protein sequence ID" value="KAI8680276.1"/>
    <property type="molecule type" value="Genomic_DNA"/>
</dbReference>
<comment type="caution">
    <text evidence="1">The sequence shown here is derived from an EMBL/GenBank/DDBJ whole genome shotgun (WGS) entry which is preliminary data.</text>
</comment>
<accession>A0ACC0RDN7</accession>
<gene>
    <name evidence="1" type="ORF">NCS57_00307700</name>
</gene>
<evidence type="ECO:0000313" key="1">
    <source>
        <dbReference type="EMBL" id="KAI8680276.1"/>
    </source>
</evidence>